<dbReference type="PANTHER" id="PTHR43280">
    <property type="entry name" value="ARAC-FAMILY TRANSCRIPTIONAL REGULATOR"/>
    <property type="match status" value="1"/>
</dbReference>
<dbReference type="PANTHER" id="PTHR43280:SF28">
    <property type="entry name" value="HTH-TYPE TRANSCRIPTIONAL ACTIVATOR RHAS"/>
    <property type="match status" value="1"/>
</dbReference>
<dbReference type="InterPro" id="IPR018062">
    <property type="entry name" value="HTH_AraC-typ_CS"/>
</dbReference>
<proteinExistence type="predicted"/>
<evidence type="ECO:0000256" key="1">
    <source>
        <dbReference type="ARBA" id="ARBA00023015"/>
    </source>
</evidence>
<dbReference type="SUPFAM" id="SSF46689">
    <property type="entry name" value="Homeodomain-like"/>
    <property type="match status" value="2"/>
</dbReference>
<dbReference type="Pfam" id="PF12833">
    <property type="entry name" value="HTH_18"/>
    <property type="match status" value="1"/>
</dbReference>
<dbReference type="Gene3D" id="1.10.10.60">
    <property type="entry name" value="Homeodomain-like"/>
    <property type="match status" value="2"/>
</dbReference>
<dbReference type="InterPro" id="IPR037923">
    <property type="entry name" value="HTH-like"/>
</dbReference>
<reference evidence="6" key="1">
    <citation type="journal article" date="2019" name="Int. J. Syst. Evol. Microbiol.">
        <title>The Global Catalogue of Microorganisms (GCM) 10K type strain sequencing project: providing services to taxonomists for standard genome sequencing and annotation.</title>
        <authorList>
            <consortium name="The Broad Institute Genomics Platform"/>
            <consortium name="The Broad Institute Genome Sequencing Center for Infectious Disease"/>
            <person name="Wu L."/>
            <person name="Ma J."/>
        </authorList>
    </citation>
    <scope>NUCLEOTIDE SEQUENCE [LARGE SCALE GENOMIC DNA]</scope>
    <source>
        <strain evidence="6">CCUG 59129</strain>
    </source>
</reference>
<dbReference type="InterPro" id="IPR003313">
    <property type="entry name" value="AraC-bd"/>
</dbReference>
<comment type="caution">
    <text evidence="5">The sequence shown here is derived from an EMBL/GenBank/DDBJ whole genome shotgun (WGS) entry which is preliminary data.</text>
</comment>
<dbReference type="Proteomes" id="UP001596989">
    <property type="component" value="Unassembled WGS sequence"/>
</dbReference>
<keyword evidence="3" id="KW-0804">Transcription</keyword>
<dbReference type="Pfam" id="PF02311">
    <property type="entry name" value="AraC_binding"/>
    <property type="match status" value="1"/>
</dbReference>
<dbReference type="EMBL" id="JBHTJZ010000058">
    <property type="protein sequence ID" value="MFD0961582.1"/>
    <property type="molecule type" value="Genomic_DNA"/>
</dbReference>
<evidence type="ECO:0000313" key="6">
    <source>
        <dbReference type="Proteomes" id="UP001596989"/>
    </source>
</evidence>
<keyword evidence="6" id="KW-1185">Reference proteome</keyword>
<feature type="domain" description="HTH araC/xylS-type" evidence="4">
    <location>
        <begin position="176"/>
        <end position="274"/>
    </location>
</feature>
<keyword evidence="1" id="KW-0805">Transcription regulation</keyword>
<dbReference type="Gene3D" id="2.60.120.10">
    <property type="entry name" value="Jelly Rolls"/>
    <property type="match status" value="1"/>
</dbReference>
<dbReference type="PRINTS" id="PR00032">
    <property type="entry name" value="HTHARAC"/>
</dbReference>
<dbReference type="SUPFAM" id="SSF51215">
    <property type="entry name" value="Regulatory protein AraC"/>
    <property type="match status" value="1"/>
</dbReference>
<name>A0ABW3HW11_9BACL</name>
<dbReference type="InterPro" id="IPR018060">
    <property type="entry name" value="HTH_AraC"/>
</dbReference>
<dbReference type="InterPro" id="IPR020449">
    <property type="entry name" value="Tscrpt_reg_AraC-type_HTH"/>
</dbReference>
<dbReference type="RefSeq" id="WP_377567292.1">
    <property type="nucleotide sequence ID" value="NZ_JBHTJZ010000058.1"/>
</dbReference>
<dbReference type="PROSITE" id="PS01124">
    <property type="entry name" value="HTH_ARAC_FAMILY_2"/>
    <property type="match status" value="1"/>
</dbReference>
<organism evidence="5 6">
    <name type="scientific">Paenibacillus chungangensis</name>
    <dbReference type="NCBI Taxonomy" id="696535"/>
    <lineage>
        <taxon>Bacteria</taxon>
        <taxon>Bacillati</taxon>
        <taxon>Bacillota</taxon>
        <taxon>Bacilli</taxon>
        <taxon>Bacillales</taxon>
        <taxon>Paenibacillaceae</taxon>
        <taxon>Paenibacillus</taxon>
    </lineage>
</organism>
<dbReference type="SMART" id="SM00342">
    <property type="entry name" value="HTH_ARAC"/>
    <property type="match status" value="1"/>
</dbReference>
<dbReference type="InterPro" id="IPR009057">
    <property type="entry name" value="Homeodomain-like_sf"/>
</dbReference>
<evidence type="ECO:0000256" key="3">
    <source>
        <dbReference type="ARBA" id="ARBA00023163"/>
    </source>
</evidence>
<dbReference type="InterPro" id="IPR014710">
    <property type="entry name" value="RmlC-like_jellyroll"/>
</dbReference>
<evidence type="ECO:0000256" key="2">
    <source>
        <dbReference type="ARBA" id="ARBA00023125"/>
    </source>
</evidence>
<accession>A0ABW3HW11</accession>
<dbReference type="PROSITE" id="PS00041">
    <property type="entry name" value="HTH_ARAC_FAMILY_1"/>
    <property type="match status" value="1"/>
</dbReference>
<gene>
    <name evidence="5" type="ORF">ACFQ2I_19725</name>
</gene>
<sequence length="276" mass="32045">MKTSPGEAALIDLLHTLQVNVLYAHQTQCSTEWQGLDYTPTYNKLYFIQEGKGWLQIGDKEYFPQPGQLCLMPAHTTQSFSSIDGRQPFLKYWCHFSIKAGPLDLFQWIGVPFCIDVADRQRMEYLFKQLINPDGHSEIITQIRRNGIMLEILASYLEQVPVRMLQHRNEEINRLNVIQEYVDEHLHTSVSVEELAGIVHLHPNYFITFFKKHFGISPLKYVNRKRADRAKLLLLTTSLSVKEIADRTGFDDTNHFTKFFRKDAGVSPTEFRTTFS</sequence>
<evidence type="ECO:0000259" key="4">
    <source>
        <dbReference type="PROSITE" id="PS01124"/>
    </source>
</evidence>
<protein>
    <submittedName>
        <fullName evidence="5">Helix-turn-helix domain-containing protein</fullName>
    </submittedName>
</protein>
<evidence type="ECO:0000313" key="5">
    <source>
        <dbReference type="EMBL" id="MFD0961582.1"/>
    </source>
</evidence>
<keyword evidence="2" id="KW-0238">DNA-binding</keyword>